<evidence type="ECO:0000313" key="1">
    <source>
        <dbReference type="EMBL" id="CAF0940697.1"/>
    </source>
</evidence>
<sequence length="338" mass="38740">MADDKSPLVRDIRISDAVICDKNQDILSRMDMTDIDMDAETTVRPFDVFSLSFIKEEETIESMFIDEFISNSSFDLPHVVAASSSIPSSSPSNCSDSQSTGISNYHYIVDSHDYSCLSISFSNPPGPIYHVRYLSEITNSPLDGNIVHTKKKTKKNISGRYLKGEQKRHVTINLPLNLFDYNEYYIRVTRLTVPYQNCSFIHPYPLLYSPPKRRTLSVITEEKEWIYFKLTREDLCSHSKQFPNLILTRIKQSELKAMHTLKLYDDHLVTCTFEGDTPKKKIALYQLKKSQLDFRLVMRCPQTGGFIDLHASCRSRELLEEEGGAPIDSKKLVMSLPL</sequence>
<accession>A0A814CII0</accession>
<comment type="caution">
    <text evidence="1">The sequence shown here is derived from an EMBL/GenBank/DDBJ whole genome shotgun (WGS) entry which is preliminary data.</text>
</comment>
<evidence type="ECO:0000313" key="2">
    <source>
        <dbReference type="Proteomes" id="UP000663828"/>
    </source>
</evidence>
<dbReference type="AlphaFoldDB" id="A0A814CII0"/>
<dbReference type="EMBL" id="CAJNOR010000533">
    <property type="protein sequence ID" value="CAF0940697.1"/>
    <property type="molecule type" value="Genomic_DNA"/>
</dbReference>
<dbReference type="Proteomes" id="UP000663828">
    <property type="component" value="Unassembled WGS sequence"/>
</dbReference>
<reference evidence="1" key="1">
    <citation type="submission" date="2021-02" db="EMBL/GenBank/DDBJ databases">
        <authorList>
            <person name="Nowell W R."/>
        </authorList>
    </citation>
    <scope>NUCLEOTIDE SEQUENCE</scope>
</reference>
<protein>
    <submittedName>
        <fullName evidence="1">Uncharacterized protein</fullName>
    </submittedName>
</protein>
<keyword evidence="2" id="KW-1185">Reference proteome</keyword>
<organism evidence="1 2">
    <name type="scientific">Adineta ricciae</name>
    <name type="common">Rotifer</name>
    <dbReference type="NCBI Taxonomy" id="249248"/>
    <lineage>
        <taxon>Eukaryota</taxon>
        <taxon>Metazoa</taxon>
        <taxon>Spiralia</taxon>
        <taxon>Gnathifera</taxon>
        <taxon>Rotifera</taxon>
        <taxon>Eurotatoria</taxon>
        <taxon>Bdelloidea</taxon>
        <taxon>Adinetida</taxon>
        <taxon>Adinetidae</taxon>
        <taxon>Adineta</taxon>
    </lineage>
</organism>
<name>A0A814CII0_ADIRI</name>
<gene>
    <name evidence="1" type="ORF">XAT740_LOCUS10099</name>
</gene>
<proteinExistence type="predicted"/>